<dbReference type="SUPFAM" id="SSF56784">
    <property type="entry name" value="HAD-like"/>
    <property type="match status" value="1"/>
</dbReference>
<dbReference type="InterPro" id="IPR036412">
    <property type="entry name" value="HAD-like_sf"/>
</dbReference>
<dbReference type="AlphaFoldDB" id="A0A0S7BGY0"/>
<dbReference type="PANTHER" id="PTHR18901">
    <property type="entry name" value="2-DEOXYGLUCOSE-6-PHOSPHATE PHOSPHATASE 2"/>
    <property type="match status" value="1"/>
</dbReference>
<dbReference type="EMBL" id="DF967972">
    <property type="protein sequence ID" value="GAP14861.1"/>
    <property type="molecule type" value="Genomic_DNA"/>
</dbReference>
<proteinExistence type="predicted"/>
<keyword evidence="2" id="KW-1185">Reference proteome</keyword>
<organism evidence="1">
    <name type="scientific">Longilinea arvoryzae</name>
    <dbReference type="NCBI Taxonomy" id="360412"/>
    <lineage>
        <taxon>Bacteria</taxon>
        <taxon>Bacillati</taxon>
        <taxon>Chloroflexota</taxon>
        <taxon>Anaerolineae</taxon>
        <taxon>Anaerolineales</taxon>
        <taxon>Anaerolineaceae</taxon>
        <taxon>Longilinea</taxon>
    </lineage>
</organism>
<dbReference type="SFLD" id="SFLDG01135">
    <property type="entry name" value="C1.5.6:_HAD__Beta-PGM__Phospha"/>
    <property type="match status" value="1"/>
</dbReference>
<dbReference type="SFLD" id="SFLDG01129">
    <property type="entry name" value="C1.5:_HAD__Beta-PGM__Phosphata"/>
    <property type="match status" value="1"/>
</dbReference>
<dbReference type="Gene3D" id="1.10.150.240">
    <property type="entry name" value="Putative phosphatase, domain 2"/>
    <property type="match status" value="1"/>
</dbReference>
<dbReference type="Proteomes" id="UP000055060">
    <property type="component" value="Unassembled WGS sequence"/>
</dbReference>
<protein>
    <submittedName>
        <fullName evidence="1">Haloacid dehalogenase superfamily, subfamily IA, variant 3 with third motif having DD or ED</fullName>
    </submittedName>
</protein>
<gene>
    <name evidence="1" type="ORF">LARV_02638</name>
</gene>
<dbReference type="Pfam" id="PF13419">
    <property type="entry name" value="HAD_2"/>
    <property type="match status" value="1"/>
</dbReference>
<dbReference type="InterPro" id="IPR006439">
    <property type="entry name" value="HAD-SF_hydro_IA"/>
</dbReference>
<dbReference type="PANTHER" id="PTHR18901:SF38">
    <property type="entry name" value="PSEUDOURIDINE-5'-PHOSPHATASE"/>
    <property type="match status" value="1"/>
</dbReference>
<dbReference type="InterPro" id="IPR041492">
    <property type="entry name" value="HAD_2"/>
</dbReference>
<dbReference type="Gene3D" id="3.40.50.1000">
    <property type="entry name" value="HAD superfamily/HAD-like"/>
    <property type="match status" value="1"/>
</dbReference>
<dbReference type="CDD" id="cd16423">
    <property type="entry name" value="HAD_BPGM-like"/>
    <property type="match status" value="1"/>
</dbReference>
<dbReference type="InterPro" id="IPR023214">
    <property type="entry name" value="HAD_sf"/>
</dbReference>
<sequence>MNIQALIFDFDGLLVDTETPQLTAWQNIYRAHGARLLLEEWVKCLGTSADAFDPIRDLHSKTPLPIDGERLRAEFKARSIEAIQKENLRPGIETLLEQARQRNLRMAVASSSNRTWVESGLNRLHAADYFDVICTSNDVTRVKPDPELFLLALDRLGIDSNEAIVFEDSPMGIQAAKSANLACVAYPNAISVHLDLRQADLVIPSLVDYPLVKILQVFDGYRPDLSHSSD</sequence>
<evidence type="ECO:0000313" key="1">
    <source>
        <dbReference type="EMBL" id="GAP14861.1"/>
    </source>
</evidence>
<accession>A0A0S7BGY0</accession>
<dbReference type="InterPro" id="IPR023198">
    <property type="entry name" value="PGP-like_dom2"/>
</dbReference>
<dbReference type="STRING" id="360412.LARV_02638"/>
<dbReference type="PRINTS" id="PR00413">
    <property type="entry name" value="HADHALOGNASE"/>
</dbReference>
<dbReference type="NCBIfam" id="TIGR01509">
    <property type="entry name" value="HAD-SF-IA-v3"/>
    <property type="match status" value="1"/>
</dbReference>
<reference evidence="1" key="1">
    <citation type="submission" date="2015-07" db="EMBL/GenBank/DDBJ databases">
        <title>Draft Genome Sequences of Anaerolinea thermolimosa IMO-1, Bellilinea caldifistulae GOMI-1, Leptolinea tardivitalis YMTK-2, Levilinea saccharolytica KIBI-1,Longilinea arvoryzae KOME-1, Previously Described as Members of the Anaerolineaceae (Chloroflexi).</title>
        <authorList>
            <person name="Sekiguchi Y."/>
            <person name="Ohashi A."/>
            <person name="Matsuura N."/>
            <person name="Tourlousse M.D."/>
        </authorList>
    </citation>
    <scope>NUCLEOTIDE SEQUENCE [LARGE SCALE GENOMIC DNA]</scope>
    <source>
        <strain evidence="1">KOME-1</strain>
    </source>
</reference>
<name>A0A0S7BGY0_9CHLR</name>
<evidence type="ECO:0000313" key="2">
    <source>
        <dbReference type="Proteomes" id="UP000055060"/>
    </source>
</evidence>
<dbReference type="SFLD" id="SFLDS00003">
    <property type="entry name" value="Haloacid_Dehalogenase"/>
    <property type="match status" value="1"/>
</dbReference>
<dbReference type="RefSeq" id="WP_075074088.1">
    <property type="nucleotide sequence ID" value="NZ_DF967972.1"/>
</dbReference>